<name>A0A397IZ27_9GLOM</name>
<dbReference type="AlphaFoldDB" id="A0A397IZ27"/>
<gene>
    <name evidence="1" type="ORF">Glove_123g95</name>
</gene>
<comment type="caution">
    <text evidence="1">The sequence shown here is derived from an EMBL/GenBank/DDBJ whole genome shotgun (WGS) entry which is preliminary data.</text>
</comment>
<dbReference type="OrthoDB" id="6080263at2759"/>
<dbReference type="EMBL" id="PQFF01000115">
    <property type="protein sequence ID" value="RHZ81201.1"/>
    <property type="molecule type" value="Genomic_DNA"/>
</dbReference>
<proteinExistence type="predicted"/>
<organism evidence="1 2">
    <name type="scientific">Diversispora epigaea</name>
    <dbReference type="NCBI Taxonomy" id="1348612"/>
    <lineage>
        <taxon>Eukaryota</taxon>
        <taxon>Fungi</taxon>
        <taxon>Fungi incertae sedis</taxon>
        <taxon>Mucoromycota</taxon>
        <taxon>Glomeromycotina</taxon>
        <taxon>Glomeromycetes</taxon>
        <taxon>Diversisporales</taxon>
        <taxon>Diversisporaceae</taxon>
        <taxon>Diversispora</taxon>
    </lineage>
</organism>
<evidence type="ECO:0000313" key="1">
    <source>
        <dbReference type="EMBL" id="RHZ81201.1"/>
    </source>
</evidence>
<dbReference type="Proteomes" id="UP000266861">
    <property type="component" value="Unassembled WGS sequence"/>
</dbReference>
<evidence type="ECO:0000313" key="2">
    <source>
        <dbReference type="Proteomes" id="UP000266861"/>
    </source>
</evidence>
<reference evidence="1 2" key="1">
    <citation type="submission" date="2018-08" db="EMBL/GenBank/DDBJ databases">
        <title>Genome and evolution of the arbuscular mycorrhizal fungus Diversispora epigaea (formerly Glomus versiforme) and its bacterial endosymbionts.</title>
        <authorList>
            <person name="Sun X."/>
            <person name="Fei Z."/>
            <person name="Harrison M."/>
        </authorList>
    </citation>
    <scope>NUCLEOTIDE SEQUENCE [LARGE SCALE GENOMIC DNA]</scope>
    <source>
        <strain evidence="1 2">IT104</strain>
    </source>
</reference>
<accession>A0A397IZ27</accession>
<keyword evidence="2" id="KW-1185">Reference proteome</keyword>
<sequence length="463" mass="54767">MSEVKEKEFELFFTDKANVNMSSYKGRLGGLCLTCNDYGYQPFRDLIELVITNFSNQTQKNNPIHELENLQHYLRRKYEKKFVINKNETINHTDYKANVNMSSYKVNSKTQLPILYIKDQKNAFWNKFSGRLGGLCLTCNDYGYQPFRDLIELVITNFSNQTQKNNPIHELENLQHYLRRKYEKKFVINKNETINHTDYLKIKFDIKHYLKLNEYQEKLICYLAYQTRKSYLNTQFNSILYELDNYDAIIIVDYRMRILPAIARETKSEFFRKRGWTLHITLVFRKDKNNNEKLDIQAYDHWSLDTKQDAWFTASYFECVFLSINLKPNWIKIISDNGDHYHNSELMTIIKVCGWIFFKPGEAKTTVDFHHAVIAHAIKRYIRVDHSLTNGEDIEKALHNLSISKWFEWTWPITGEFAGYVHARSLPYIGNWINFSPAQISNFCGTIHRSSPIASESTKINSS</sequence>
<protein>
    <submittedName>
        <fullName evidence="1">Uncharacterized protein</fullName>
    </submittedName>
</protein>